<sequence length="108" mass="11520">MRCSAMVPINRFRQRMEFHLMTSPAAATSVLASSARAQGCEEAIRPAFTRLAEAGDLDLAAAVGPDLPAQLEPLIATAEAEGWERDEVEQAVRSLAQQRLGAQGAAID</sequence>
<protein>
    <submittedName>
        <fullName evidence="1">Uncharacterized protein</fullName>
    </submittedName>
</protein>
<reference evidence="1 2" key="1">
    <citation type="submission" date="2016-09" db="EMBL/GenBank/DDBJ databases">
        <title>Rhizobium sp. nov., a novel species isolated from the rice rhizosphere.</title>
        <authorList>
            <person name="Zhao J."/>
            <person name="Zhang X."/>
        </authorList>
    </citation>
    <scope>NUCLEOTIDE SEQUENCE [LARGE SCALE GENOMIC DNA]</scope>
    <source>
        <strain evidence="1 2">MH17</strain>
    </source>
</reference>
<name>A0A1Q9AKM5_9HYPH</name>
<organism evidence="1 2">
    <name type="scientific">Xaviernesmea rhizosphaerae</name>
    <dbReference type="NCBI Taxonomy" id="1672749"/>
    <lineage>
        <taxon>Bacteria</taxon>
        <taxon>Pseudomonadati</taxon>
        <taxon>Pseudomonadota</taxon>
        <taxon>Alphaproteobacteria</taxon>
        <taxon>Hyphomicrobiales</taxon>
        <taxon>Rhizobiaceae</taxon>
        <taxon>Rhizobium/Agrobacterium group</taxon>
        <taxon>Xaviernesmea</taxon>
    </lineage>
</organism>
<dbReference type="Proteomes" id="UP000186143">
    <property type="component" value="Unassembled WGS sequence"/>
</dbReference>
<gene>
    <name evidence="1" type="ORF">BJF92_01780</name>
</gene>
<dbReference type="STRING" id="1672749.BJF92_01780"/>
<dbReference type="AlphaFoldDB" id="A0A1Q9AKM5"/>
<accession>A0A1Q9AKM5</accession>
<evidence type="ECO:0000313" key="2">
    <source>
        <dbReference type="Proteomes" id="UP000186143"/>
    </source>
</evidence>
<proteinExistence type="predicted"/>
<comment type="caution">
    <text evidence="1">The sequence shown here is derived from an EMBL/GenBank/DDBJ whole genome shotgun (WGS) entry which is preliminary data.</text>
</comment>
<evidence type="ECO:0000313" key="1">
    <source>
        <dbReference type="EMBL" id="OLP55867.1"/>
    </source>
</evidence>
<dbReference type="EMBL" id="MKIO01000025">
    <property type="protein sequence ID" value="OLP55867.1"/>
    <property type="molecule type" value="Genomic_DNA"/>
</dbReference>